<feature type="domain" description="Polymerase nucleotidyl transferase" evidence="1">
    <location>
        <begin position="40"/>
        <end position="71"/>
    </location>
</feature>
<dbReference type="SUPFAM" id="SSF81301">
    <property type="entry name" value="Nucleotidyltransferase"/>
    <property type="match status" value="1"/>
</dbReference>
<evidence type="ECO:0000259" key="2">
    <source>
        <dbReference type="Pfam" id="PF10335"/>
    </source>
</evidence>
<dbReference type="EMBL" id="CP024988">
    <property type="protein sequence ID" value="AWT26729.1"/>
    <property type="molecule type" value="Genomic_DNA"/>
</dbReference>
<proteinExistence type="predicted"/>
<accession>A0A2Z3YR69</accession>
<dbReference type="Pfam" id="PF10335">
    <property type="entry name" value="DUF294_C"/>
    <property type="match status" value="1"/>
</dbReference>
<dbReference type="GO" id="GO:0016779">
    <property type="term" value="F:nucleotidyltransferase activity"/>
    <property type="evidence" value="ECO:0007669"/>
    <property type="project" value="InterPro"/>
</dbReference>
<dbReference type="Pfam" id="PF01909">
    <property type="entry name" value="NTP_transf_2"/>
    <property type="match status" value="1"/>
</dbReference>
<name>A0A2Z3YR69_9CORY</name>
<dbReference type="InterPro" id="IPR018821">
    <property type="entry name" value="DUF294_put_nucleoTrafse_sb-bd"/>
</dbReference>
<feature type="domain" description="DUF294" evidence="2">
    <location>
        <begin position="153"/>
        <end position="287"/>
    </location>
</feature>
<dbReference type="KEGG" id="cpre:Csp1_19600"/>
<organism evidence="3 4">
    <name type="scientific">Corynebacterium provencense</name>
    <dbReference type="NCBI Taxonomy" id="1737425"/>
    <lineage>
        <taxon>Bacteria</taxon>
        <taxon>Bacillati</taxon>
        <taxon>Actinomycetota</taxon>
        <taxon>Actinomycetes</taxon>
        <taxon>Mycobacteriales</taxon>
        <taxon>Corynebacteriaceae</taxon>
        <taxon>Corynebacterium</taxon>
    </lineage>
</organism>
<dbReference type="InterPro" id="IPR002934">
    <property type="entry name" value="Polymerase_NTP_transf_dom"/>
</dbReference>
<dbReference type="AlphaFoldDB" id="A0A2Z3YR69"/>
<evidence type="ECO:0000313" key="4">
    <source>
        <dbReference type="Proteomes" id="UP000247696"/>
    </source>
</evidence>
<evidence type="ECO:0000313" key="3">
    <source>
        <dbReference type="EMBL" id="AWT26729.1"/>
    </source>
</evidence>
<keyword evidence="4" id="KW-1185">Reference proteome</keyword>
<evidence type="ECO:0008006" key="5">
    <source>
        <dbReference type="Google" id="ProtNLM"/>
    </source>
</evidence>
<evidence type="ECO:0000259" key="1">
    <source>
        <dbReference type="Pfam" id="PF01909"/>
    </source>
</evidence>
<protein>
    <recommendedName>
        <fullName evidence="5">DUF294 domain-containing protein</fullName>
    </recommendedName>
</protein>
<reference evidence="4" key="1">
    <citation type="submission" date="2017-11" db="EMBL/GenBank/DDBJ databases">
        <title>Otitis media/interna in a cat caused by the recently described species Corynebacterium provencense.</title>
        <authorList>
            <person name="Kittl S."/>
            <person name="Brodard I."/>
            <person name="Rychener L."/>
            <person name="Jores J."/>
            <person name="Roosje P."/>
            <person name="Gobeli Brawand S."/>
        </authorList>
    </citation>
    <scope>NUCLEOTIDE SEQUENCE [LARGE SCALE GENOMIC DNA]</scope>
    <source>
        <strain evidence="4">17KM38</strain>
    </source>
</reference>
<dbReference type="InterPro" id="IPR043519">
    <property type="entry name" value="NT_sf"/>
</dbReference>
<gene>
    <name evidence="3" type="ORF">Csp1_19600</name>
</gene>
<dbReference type="Proteomes" id="UP000247696">
    <property type="component" value="Chromosome"/>
</dbReference>
<sequence>MPVAPALTSGPLRSLAGSLASSRRAGGPDGDVFTLCSVWSAALREQLDTTVAATGSVGRGDATPASDLDVIRLDDGPTPGLDRLLAAGVRSDRSGATPASAGLPGRREDWEAGVLRWCAAPDRDRGVVKTGLLADAADPVSAAAAAAVPGSAMVADMLRDALAHSPPRTTGLFRAASLDLKGELLTPVVKIARWAALGSGSCRHRTVDRLEDAADAGLLAGRDAGVLVRAYRTGLSLSLDLALGTGPSRVYGRHGRIMFSALHPGDERDLRRAVSDLRGVCRTLRYRLSTSTFTEV</sequence>